<dbReference type="InterPro" id="IPR016163">
    <property type="entry name" value="Ald_DH_C"/>
</dbReference>
<name>A0A167N191_CALVF</name>
<evidence type="ECO:0000259" key="5">
    <source>
        <dbReference type="Pfam" id="PF00171"/>
    </source>
</evidence>
<keyword evidence="7" id="KW-1185">Reference proteome</keyword>
<dbReference type="Gene3D" id="3.40.309.10">
    <property type="entry name" value="Aldehyde Dehydrogenase, Chain A, domain 2"/>
    <property type="match status" value="1"/>
</dbReference>
<accession>A0A167N191</accession>
<protein>
    <submittedName>
        <fullName evidence="6">Succinate semialdehyde dehydrogenase</fullName>
    </submittedName>
</protein>
<dbReference type="GO" id="GO:0016620">
    <property type="term" value="F:oxidoreductase activity, acting on the aldehyde or oxo group of donors, NAD or NADP as acceptor"/>
    <property type="evidence" value="ECO:0007669"/>
    <property type="project" value="InterPro"/>
</dbReference>
<proteinExistence type="inferred from homology"/>
<dbReference type="InterPro" id="IPR016161">
    <property type="entry name" value="Ald_DH/histidinol_DH"/>
</dbReference>
<feature type="active site" evidence="3">
    <location>
        <position position="238"/>
    </location>
</feature>
<comment type="similarity">
    <text evidence="1 4">Belongs to the aldehyde dehydrogenase family.</text>
</comment>
<gene>
    <name evidence="6" type="ORF">CALVIDRAFT_597583</name>
</gene>
<dbReference type="Proteomes" id="UP000076738">
    <property type="component" value="Unassembled WGS sequence"/>
</dbReference>
<dbReference type="OrthoDB" id="310895at2759"/>
<keyword evidence="2 4" id="KW-0560">Oxidoreductase</keyword>
<dbReference type="STRING" id="1330018.A0A167N191"/>
<dbReference type="Pfam" id="PF00171">
    <property type="entry name" value="Aldedh"/>
    <property type="match status" value="1"/>
</dbReference>
<dbReference type="FunFam" id="3.40.309.10:FF:000009">
    <property type="entry name" value="Aldehyde dehydrogenase A"/>
    <property type="match status" value="1"/>
</dbReference>
<dbReference type="PANTHER" id="PTHR11699">
    <property type="entry name" value="ALDEHYDE DEHYDROGENASE-RELATED"/>
    <property type="match status" value="1"/>
</dbReference>
<dbReference type="PROSITE" id="PS00687">
    <property type="entry name" value="ALDEHYDE_DEHYDR_GLU"/>
    <property type="match status" value="1"/>
</dbReference>
<evidence type="ECO:0000256" key="2">
    <source>
        <dbReference type="ARBA" id="ARBA00023002"/>
    </source>
</evidence>
<sequence>MSSSTQTTLAPHTQQPVVTRTYPTIPELDAAIAASSAAQKTWRKVPLSERINIGRRFMTEFDALKEPIARELSEQMGRPIRYTASEVRGTLERAEYMLSIAPSSLADVDLSGSDKPGFHRYIRREPLGVVLVVAPWNYPYLVMINSVLPALLAGNSVIIKPSPQTPLTAERLLQAFTLAGLPPSVLSVLHLPPALVAHAAAHPQVNFISFTGSVAGGKAVERAAVNAEHVGLKGVGLELGGKDPAYVREDADLEYAVEQLVDGAMFNSGQSCCAIERIYVHQSLYATFVRQFVELTNQYKLGSPLDPSTTLGPVVSVASASRIRAQVAAAVQAGAKQLIPQEPFAAVAKDGTAFVAPQVLVDVNHKMDVMMEETFGPVVGIMSVSSDAEALELMNDSPYGLTASIWTDLSSPAGQAAFDGFVEDLETGTVFANRCDYLDPALAWTGVKDSGRGVSLSKFGFDQLTRAKSVHMKIRTS</sequence>
<dbReference type="InterPro" id="IPR029510">
    <property type="entry name" value="Ald_DH_CS_GLU"/>
</dbReference>
<dbReference type="InterPro" id="IPR016162">
    <property type="entry name" value="Ald_DH_N"/>
</dbReference>
<evidence type="ECO:0000313" key="6">
    <source>
        <dbReference type="EMBL" id="KZO97238.1"/>
    </source>
</evidence>
<evidence type="ECO:0000313" key="7">
    <source>
        <dbReference type="Proteomes" id="UP000076738"/>
    </source>
</evidence>
<dbReference type="Gene3D" id="3.40.605.10">
    <property type="entry name" value="Aldehyde Dehydrogenase, Chain A, domain 1"/>
    <property type="match status" value="1"/>
</dbReference>
<dbReference type="InterPro" id="IPR015590">
    <property type="entry name" value="Aldehyde_DH_dom"/>
</dbReference>
<dbReference type="EMBL" id="KV417280">
    <property type="protein sequence ID" value="KZO97238.1"/>
    <property type="molecule type" value="Genomic_DNA"/>
</dbReference>
<evidence type="ECO:0000256" key="4">
    <source>
        <dbReference type="RuleBase" id="RU003345"/>
    </source>
</evidence>
<dbReference type="CDD" id="cd07102">
    <property type="entry name" value="ALDH_EDX86601"/>
    <property type="match status" value="1"/>
</dbReference>
<dbReference type="AlphaFoldDB" id="A0A167N191"/>
<feature type="domain" description="Aldehyde dehydrogenase" evidence="5">
    <location>
        <begin position="4"/>
        <end position="470"/>
    </location>
</feature>
<evidence type="ECO:0000256" key="1">
    <source>
        <dbReference type="ARBA" id="ARBA00009986"/>
    </source>
</evidence>
<reference evidence="6 7" key="1">
    <citation type="journal article" date="2016" name="Mol. Biol. Evol.">
        <title>Comparative Genomics of Early-Diverging Mushroom-Forming Fungi Provides Insights into the Origins of Lignocellulose Decay Capabilities.</title>
        <authorList>
            <person name="Nagy L.G."/>
            <person name="Riley R."/>
            <person name="Tritt A."/>
            <person name="Adam C."/>
            <person name="Daum C."/>
            <person name="Floudas D."/>
            <person name="Sun H."/>
            <person name="Yadav J.S."/>
            <person name="Pangilinan J."/>
            <person name="Larsson K.H."/>
            <person name="Matsuura K."/>
            <person name="Barry K."/>
            <person name="Labutti K."/>
            <person name="Kuo R."/>
            <person name="Ohm R.A."/>
            <person name="Bhattacharya S.S."/>
            <person name="Shirouzu T."/>
            <person name="Yoshinaga Y."/>
            <person name="Martin F.M."/>
            <person name="Grigoriev I.V."/>
            <person name="Hibbett D.S."/>
        </authorList>
    </citation>
    <scope>NUCLEOTIDE SEQUENCE [LARGE SCALE GENOMIC DNA]</scope>
    <source>
        <strain evidence="6 7">TUFC12733</strain>
    </source>
</reference>
<evidence type="ECO:0000256" key="3">
    <source>
        <dbReference type="PROSITE-ProRule" id="PRU10007"/>
    </source>
</evidence>
<dbReference type="SUPFAM" id="SSF53720">
    <property type="entry name" value="ALDH-like"/>
    <property type="match status" value="1"/>
</dbReference>
<organism evidence="6 7">
    <name type="scientific">Calocera viscosa (strain TUFC12733)</name>
    <dbReference type="NCBI Taxonomy" id="1330018"/>
    <lineage>
        <taxon>Eukaryota</taxon>
        <taxon>Fungi</taxon>
        <taxon>Dikarya</taxon>
        <taxon>Basidiomycota</taxon>
        <taxon>Agaricomycotina</taxon>
        <taxon>Dacrymycetes</taxon>
        <taxon>Dacrymycetales</taxon>
        <taxon>Dacrymycetaceae</taxon>
        <taxon>Calocera</taxon>
    </lineage>
</organism>